<dbReference type="EMBL" id="QAOQ01000002">
    <property type="protein sequence ID" value="PTQ99639.1"/>
    <property type="molecule type" value="Genomic_DNA"/>
</dbReference>
<protein>
    <submittedName>
        <fullName evidence="2">Uncharacterized protein</fullName>
    </submittedName>
</protein>
<feature type="chain" id="PRO_5015494299" evidence="1">
    <location>
        <begin position="20"/>
        <end position="177"/>
    </location>
</feature>
<feature type="signal peptide" evidence="1">
    <location>
        <begin position="1"/>
        <end position="19"/>
    </location>
</feature>
<dbReference type="Proteomes" id="UP000244168">
    <property type="component" value="Unassembled WGS sequence"/>
</dbReference>
<keyword evidence="1" id="KW-0732">Signal</keyword>
<accession>A0A2T5JCZ8</accession>
<evidence type="ECO:0000256" key="1">
    <source>
        <dbReference type="SAM" id="SignalP"/>
    </source>
</evidence>
<comment type="caution">
    <text evidence="2">The sequence shown here is derived from an EMBL/GenBank/DDBJ whole genome shotgun (WGS) entry which is preliminary data.</text>
</comment>
<keyword evidence="3" id="KW-1185">Reference proteome</keyword>
<sequence>MRFILVIILLVAGCCCGYAQQNKVKDVPEFIEIKHLGVEEKPINIIYVSVKKLRLNISGDSALINGQKSMRLNEEDRWLIEYHFYTMFTLSQLAFNKLKQAVDSYPYNTIKKPDPKLTGYAIVINGISHYITYKQTASFFAYITRSLKVIKGGRRDAKDLVAYINEFLPQYHQPNAR</sequence>
<organism evidence="2 3">
    <name type="scientific">Mucilaginibacter yixingensis</name>
    <dbReference type="NCBI Taxonomy" id="1295612"/>
    <lineage>
        <taxon>Bacteria</taxon>
        <taxon>Pseudomonadati</taxon>
        <taxon>Bacteroidota</taxon>
        <taxon>Sphingobacteriia</taxon>
        <taxon>Sphingobacteriales</taxon>
        <taxon>Sphingobacteriaceae</taxon>
        <taxon>Mucilaginibacter</taxon>
    </lineage>
</organism>
<reference evidence="2 3" key="1">
    <citation type="submission" date="2018-04" db="EMBL/GenBank/DDBJ databases">
        <title>Genomic Encyclopedia of Archaeal and Bacterial Type Strains, Phase II (KMG-II): from individual species to whole genera.</title>
        <authorList>
            <person name="Goeker M."/>
        </authorList>
    </citation>
    <scope>NUCLEOTIDE SEQUENCE [LARGE SCALE GENOMIC DNA]</scope>
    <source>
        <strain evidence="2 3">DSM 26809</strain>
    </source>
</reference>
<name>A0A2T5JCZ8_9SPHI</name>
<evidence type="ECO:0000313" key="2">
    <source>
        <dbReference type="EMBL" id="PTQ99639.1"/>
    </source>
</evidence>
<dbReference type="AlphaFoldDB" id="A0A2T5JCZ8"/>
<gene>
    <name evidence="2" type="ORF">C8P68_102466</name>
</gene>
<evidence type="ECO:0000313" key="3">
    <source>
        <dbReference type="Proteomes" id="UP000244168"/>
    </source>
</evidence>
<dbReference type="RefSeq" id="WP_107827558.1">
    <property type="nucleotide sequence ID" value="NZ_CP160205.1"/>
</dbReference>
<proteinExistence type="predicted"/>